<evidence type="ECO:0000313" key="1">
    <source>
        <dbReference type="EMBL" id="SMG31596.1"/>
    </source>
</evidence>
<protein>
    <recommendedName>
        <fullName evidence="3">DUF4241 domain-containing protein</fullName>
    </recommendedName>
</protein>
<evidence type="ECO:0000313" key="2">
    <source>
        <dbReference type="Proteomes" id="UP000193244"/>
    </source>
</evidence>
<proteinExistence type="predicted"/>
<gene>
    <name evidence="1" type="ORF">SAMN06296010_1818</name>
</gene>
<dbReference type="Pfam" id="PF14025">
    <property type="entry name" value="DUF4241"/>
    <property type="match status" value="1"/>
</dbReference>
<keyword evidence="2" id="KW-1185">Reference proteome</keyword>
<reference evidence="2" key="1">
    <citation type="submission" date="2017-04" db="EMBL/GenBank/DDBJ databases">
        <authorList>
            <person name="Varghese N."/>
            <person name="Submissions S."/>
        </authorList>
    </citation>
    <scope>NUCLEOTIDE SEQUENCE [LARGE SCALE GENOMIC DNA]</scope>
    <source>
        <strain evidence="2">VKM Ac-2510</strain>
    </source>
</reference>
<sequence>MQLSDFFAGASGPAPLVTGSRGALRVHDLGILRIPSGSLGAADPFVALDLPITVQVPPGAYPVTVTVADVSTEQDGSHLREAYLSLILSDTPVATIEPVPGPDGPPEDGSYFGVAVDAGTVAFFDAAAVTSSMPGDGDNWYDEVFDTGEPGSWFDIMDSEMPLPAGTANIEMPLAPAGENVILAHSGWGDGFYPVVQTRDAEGRLTGVHIDLQVVGSVPDAEPTPQKKSWIARAKGFLR</sequence>
<dbReference type="STRING" id="150121.SAMN06296010_1818"/>
<dbReference type="Proteomes" id="UP000193244">
    <property type="component" value="Unassembled WGS sequence"/>
</dbReference>
<evidence type="ECO:0008006" key="3">
    <source>
        <dbReference type="Google" id="ProtNLM"/>
    </source>
</evidence>
<dbReference type="EMBL" id="FXAY01000002">
    <property type="protein sequence ID" value="SMG31596.1"/>
    <property type="molecule type" value="Genomic_DNA"/>
</dbReference>
<dbReference type="InterPro" id="IPR025335">
    <property type="entry name" value="DUF4241"/>
</dbReference>
<dbReference type="AlphaFoldDB" id="A0A1X7JT79"/>
<name>A0A1X7JT79_9MICO</name>
<dbReference type="RefSeq" id="WP_176223311.1">
    <property type="nucleotide sequence ID" value="NZ_FXAY01000002.1"/>
</dbReference>
<accession>A0A1X7JT79</accession>
<organism evidence="1 2">
    <name type="scientific">Agreia pratensis</name>
    <dbReference type="NCBI Taxonomy" id="150121"/>
    <lineage>
        <taxon>Bacteria</taxon>
        <taxon>Bacillati</taxon>
        <taxon>Actinomycetota</taxon>
        <taxon>Actinomycetes</taxon>
        <taxon>Micrococcales</taxon>
        <taxon>Microbacteriaceae</taxon>
        <taxon>Agreia</taxon>
    </lineage>
</organism>